<dbReference type="EMBL" id="BMIB01000004">
    <property type="protein sequence ID" value="GGH74641.1"/>
    <property type="molecule type" value="Genomic_DNA"/>
</dbReference>
<accession>A0A917MXC4</accession>
<evidence type="ECO:0000313" key="1">
    <source>
        <dbReference type="EMBL" id="GGH74641.1"/>
    </source>
</evidence>
<proteinExistence type="predicted"/>
<sequence length="135" mass="15686">MDQQALRELKVMQALRVYLDLLEPQGLQEQWDLRGRLGLREYQVYKVQLVRQGLQVPSVLLVLLDLRGRKGQKDLLVQLVLREMLVLRVYQGLWGQKELPVPQALLVLWVLPDLLVLLAPLVRRVWLVLLALPVL</sequence>
<comment type="caution">
    <text evidence="1">The sequence shown here is derived from an EMBL/GenBank/DDBJ whole genome shotgun (WGS) entry which is preliminary data.</text>
</comment>
<dbReference type="Proteomes" id="UP000627292">
    <property type="component" value="Unassembled WGS sequence"/>
</dbReference>
<organism evidence="1 2">
    <name type="scientific">Filimonas zeae</name>
    <dbReference type="NCBI Taxonomy" id="1737353"/>
    <lineage>
        <taxon>Bacteria</taxon>
        <taxon>Pseudomonadati</taxon>
        <taxon>Bacteroidota</taxon>
        <taxon>Chitinophagia</taxon>
        <taxon>Chitinophagales</taxon>
        <taxon>Chitinophagaceae</taxon>
        <taxon>Filimonas</taxon>
    </lineage>
</organism>
<name>A0A917MXC4_9BACT</name>
<reference evidence="1" key="2">
    <citation type="submission" date="2020-09" db="EMBL/GenBank/DDBJ databases">
        <authorList>
            <person name="Sun Q."/>
            <person name="Zhou Y."/>
        </authorList>
    </citation>
    <scope>NUCLEOTIDE SEQUENCE</scope>
    <source>
        <strain evidence="1">CGMCC 1.15290</strain>
    </source>
</reference>
<gene>
    <name evidence="1" type="ORF">GCM10011379_37410</name>
</gene>
<protein>
    <submittedName>
        <fullName evidence="1">Uncharacterized protein</fullName>
    </submittedName>
</protein>
<evidence type="ECO:0000313" key="2">
    <source>
        <dbReference type="Proteomes" id="UP000627292"/>
    </source>
</evidence>
<reference evidence="1" key="1">
    <citation type="journal article" date="2014" name="Int. J. Syst. Evol. Microbiol.">
        <title>Complete genome sequence of Corynebacterium casei LMG S-19264T (=DSM 44701T), isolated from a smear-ripened cheese.</title>
        <authorList>
            <consortium name="US DOE Joint Genome Institute (JGI-PGF)"/>
            <person name="Walter F."/>
            <person name="Albersmeier A."/>
            <person name="Kalinowski J."/>
            <person name="Ruckert C."/>
        </authorList>
    </citation>
    <scope>NUCLEOTIDE SEQUENCE</scope>
    <source>
        <strain evidence="1">CGMCC 1.15290</strain>
    </source>
</reference>
<dbReference type="AlphaFoldDB" id="A0A917MXC4"/>
<keyword evidence="2" id="KW-1185">Reference proteome</keyword>